<evidence type="ECO:0000256" key="10">
    <source>
        <dbReference type="ARBA" id="ARBA00038934"/>
    </source>
</evidence>
<evidence type="ECO:0000256" key="1">
    <source>
        <dbReference type="ARBA" id="ARBA00001936"/>
    </source>
</evidence>
<evidence type="ECO:0000256" key="4">
    <source>
        <dbReference type="ARBA" id="ARBA00022679"/>
    </source>
</evidence>
<keyword evidence="7" id="KW-0325">Glycoprotein</keyword>
<evidence type="ECO:0000256" key="9">
    <source>
        <dbReference type="ARBA" id="ARBA00038162"/>
    </source>
</evidence>
<comment type="caution">
    <text evidence="14">The sequence shown here is derived from an EMBL/GenBank/DDBJ whole genome shotgun (WGS) entry which is preliminary data.</text>
</comment>
<dbReference type="EMBL" id="JAIXMP010000019">
    <property type="protein sequence ID" value="KAI9258220.1"/>
    <property type="molecule type" value="Genomic_DNA"/>
</dbReference>
<evidence type="ECO:0000256" key="13">
    <source>
        <dbReference type="ARBA" id="ARBA00057883"/>
    </source>
</evidence>
<evidence type="ECO:0000256" key="11">
    <source>
        <dbReference type="ARBA" id="ARBA00050886"/>
    </source>
</evidence>
<dbReference type="PANTHER" id="PTHR11183">
    <property type="entry name" value="GLYCOGENIN SUBFAMILY MEMBER"/>
    <property type="match status" value="1"/>
</dbReference>
<proteinExistence type="inferred from homology"/>
<protein>
    <recommendedName>
        <fullName evidence="10">glycogenin glucosyltransferase</fullName>
        <ecNumber evidence="10">2.4.1.186</ecNumber>
    </recommendedName>
</protein>
<comment type="cofactor">
    <cofactor evidence="1">
        <name>Mn(2+)</name>
        <dbReference type="ChEBI" id="CHEBI:29035"/>
    </cofactor>
</comment>
<dbReference type="Pfam" id="PF01501">
    <property type="entry name" value="Glyco_transf_8"/>
    <property type="match status" value="1"/>
</dbReference>
<sequence length="344" mass="39651">MTLHVYVTLVTTDSYVPGALVLAHRLRDLGTNKHLACLVTPNNVSSQAKTWLSQCFHDVISVDTIKNESTTAMTNLTLLGRPDLIETLTKLHVFRLTQYDKIVFLDADTYPIRLIDDLFERPSFSAAPDIGWPDCFNSGVFVVEPSLTVYSDLIQLASKKGSFDGGDQGLLNTYFDNWPETSAHRLPFTYNTTPSASYSYAPAYVEFRDKISVAHFIGKQKPWHYQRFADGSVYQRDNNKNDHLQLWWDTWDKHFDKMTPAYLLSTTRTIPLPHYHHYPLLSTPSTSNHPITSKKENVQSIWHDITSSSISSPDKNNFSNFQPIIKNQYHRQHYHHHYKVLEWE</sequence>
<evidence type="ECO:0000256" key="3">
    <source>
        <dbReference type="ARBA" id="ARBA00022490"/>
    </source>
</evidence>
<dbReference type="InterPro" id="IPR050587">
    <property type="entry name" value="GNT1/Glycosyltrans_8"/>
</dbReference>
<dbReference type="InterPro" id="IPR002495">
    <property type="entry name" value="Glyco_trans_8"/>
</dbReference>
<comment type="subcellular location">
    <subcellularLocation>
        <location evidence="2">Cytoplasm</location>
    </subcellularLocation>
</comment>
<keyword evidence="15" id="KW-1185">Reference proteome</keyword>
<dbReference type="EC" id="2.4.1.186" evidence="10"/>
<keyword evidence="3" id="KW-0963">Cytoplasm</keyword>
<evidence type="ECO:0000256" key="12">
    <source>
        <dbReference type="ARBA" id="ARBA00052293"/>
    </source>
</evidence>
<dbReference type="Proteomes" id="UP001209540">
    <property type="component" value="Unassembled WGS sequence"/>
</dbReference>
<evidence type="ECO:0000256" key="6">
    <source>
        <dbReference type="ARBA" id="ARBA00023056"/>
    </source>
</evidence>
<comment type="similarity">
    <text evidence="9">Belongs to the glycosyltransferase 8 family. Glycogenin subfamily.</text>
</comment>
<dbReference type="SUPFAM" id="SSF53448">
    <property type="entry name" value="Nucleotide-diphospho-sugar transferases"/>
    <property type="match status" value="1"/>
</dbReference>
<keyword evidence="8" id="KW-0464">Manganese</keyword>
<dbReference type="AlphaFoldDB" id="A0AAD5PCM0"/>
<dbReference type="GO" id="GO:0046872">
    <property type="term" value="F:metal ion binding"/>
    <property type="evidence" value="ECO:0007669"/>
    <property type="project" value="UniProtKB-KW"/>
</dbReference>
<comment type="catalytic activity">
    <reaction evidence="12">
        <text>L-tyrosyl-[glycogenin] + UDP-alpha-D-glucose = alpha-D-glucosyl-L-tyrosyl-[glycogenin] + UDP + H(+)</text>
        <dbReference type="Rhea" id="RHEA:23360"/>
        <dbReference type="Rhea" id="RHEA-COMP:14604"/>
        <dbReference type="Rhea" id="RHEA-COMP:14605"/>
        <dbReference type="ChEBI" id="CHEBI:15378"/>
        <dbReference type="ChEBI" id="CHEBI:46858"/>
        <dbReference type="ChEBI" id="CHEBI:58223"/>
        <dbReference type="ChEBI" id="CHEBI:58885"/>
        <dbReference type="ChEBI" id="CHEBI:140573"/>
        <dbReference type="EC" id="2.4.1.186"/>
    </reaction>
</comment>
<accession>A0AAD5PCM0</accession>
<dbReference type="CDD" id="cd02537">
    <property type="entry name" value="GT8_Glycogenin"/>
    <property type="match status" value="1"/>
</dbReference>
<dbReference type="Gene3D" id="3.90.550.10">
    <property type="entry name" value="Spore Coat Polysaccharide Biosynthesis Protein SpsA, Chain A"/>
    <property type="match status" value="1"/>
</dbReference>
<evidence type="ECO:0000256" key="8">
    <source>
        <dbReference type="ARBA" id="ARBA00023211"/>
    </source>
</evidence>
<keyword evidence="4 14" id="KW-0808">Transferase</keyword>
<keyword evidence="5" id="KW-0479">Metal-binding</keyword>
<reference evidence="14" key="1">
    <citation type="journal article" date="2022" name="IScience">
        <title>Evolution of zygomycete secretomes and the origins of terrestrial fungal ecologies.</title>
        <authorList>
            <person name="Chang Y."/>
            <person name="Wang Y."/>
            <person name="Mondo S."/>
            <person name="Ahrendt S."/>
            <person name="Andreopoulos W."/>
            <person name="Barry K."/>
            <person name="Beard J."/>
            <person name="Benny G.L."/>
            <person name="Blankenship S."/>
            <person name="Bonito G."/>
            <person name="Cuomo C."/>
            <person name="Desiro A."/>
            <person name="Gervers K.A."/>
            <person name="Hundley H."/>
            <person name="Kuo A."/>
            <person name="LaButti K."/>
            <person name="Lang B.F."/>
            <person name="Lipzen A."/>
            <person name="O'Donnell K."/>
            <person name="Pangilinan J."/>
            <person name="Reynolds N."/>
            <person name="Sandor L."/>
            <person name="Smith M.E."/>
            <person name="Tsang A."/>
            <person name="Grigoriev I.V."/>
            <person name="Stajich J.E."/>
            <person name="Spatafora J.W."/>
        </authorList>
    </citation>
    <scope>NUCLEOTIDE SEQUENCE</scope>
    <source>
        <strain evidence="14">RSA 2281</strain>
    </source>
</reference>
<comment type="catalytic activity">
    <reaction evidence="11">
        <text>[1,4-alpha-D-glucosyl](n)-L-tyrosyl-[glycogenin] + UDP-alpha-D-glucose = [1,4-alpha-D-glucosyl](n+1)-L-tyrosyl-[glycogenin] + UDP + H(+)</text>
        <dbReference type="Rhea" id="RHEA:56560"/>
        <dbReference type="Rhea" id="RHEA-COMP:14606"/>
        <dbReference type="Rhea" id="RHEA-COMP:14607"/>
        <dbReference type="ChEBI" id="CHEBI:15378"/>
        <dbReference type="ChEBI" id="CHEBI:58223"/>
        <dbReference type="ChEBI" id="CHEBI:58885"/>
        <dbReference type="ChEBI" id="CHEBI:140574"/>
        <dbReference type="EC" id="2.4.1.186"/>
    </reaction>
</comment>
<organism evidence="14 15">
    <name type="scientific">Phascolomyces articulosus</name>
    <dbReference type="NCBI Taxonomy" id="60185"/>
    <lineage>
        <taxon>Eukaryota</taxon>
        <taxon>Fungi</taxon>
        <taxon>Fungi incertae sedis</taxon>
        <taxon>Mucoromycota</taxon>
        <taxon>Mucoromycotina</taxon>
        <taxon>Mucoromycetes</taxon>
        <taxon>Mucorales</taxon>
        <taxon>Lichtheimiaceae</taxon>
        <taxon>Phascolomyces</taxon>
    </lineage>
</organism>
<dbReference type="GO" id="GO:0005737">
    <property type="term" value="C:cytoplasm"/>
    <property type="evidence" value="ECO:0007669"/>
    <property type="project" value="UniProtKB-SubCell"/>
</dbReference>
<comment type="function">
    <text evidence="13">Self-glucosylating initiator of glycogen synthesis. It catalyzes the formation of a short alpha (1,4)-glucosyl chain covalently attached via a glucose 1-O-tyrosyl linkage to internal tyrosine residues and these chains act as primers for the elongation reaction catalyzed by glycogen synthase.</text>
</comment>
<name>A0AAD5PCM0_9FUNG</name>
<evidence type="ECO:0000313" key="14">
    <source>
        <dbReference type="EMBL" id="KAI9258220.1"/>
    </source>
</evidence>
<evidence type="ECO:0000256" key="7">
    <source>
        <dbReference type="ARBA" id="ARBA00023180"/>
    </source>
</evidence>
<evidence type="ECO:0000256" key="5">
    <source>
        <dbReference type="ARBA" id="ARBA00022723"/>
    </source>
</evidence>
<reference evidence="14" key="2">
    <citation type="submission" date="2023-02" db="EMBL/GenBank/DDBJ databases">
        <authorList>
            <consortium name="DOE Joint Genome Institute"/>
            <person name="Mondo S.J."/>
            <person name="Chang Y."/>
            <person name="Wang Y."/>
            <person name="Ahrendt S."/>
            <person name="Andreopoulos W."/>
            <person name="Barry K."/>
            <person name="Beard J."/>
            <person name="Benny G.L."/>
            <person name="Blankenship S."/>
            <person name="Bonito G."/>
            <person name="Cuomo C."/>
            <person name="Desiro A."/>
            <person name="Gervers K.A."/>
            <person name="Hundley H."/>
            <person name="Kuo A."/>
            <person name="LaButti K."/>
            <person name="Lang B.F."/>
            <person name="Lipzen A."/>
            <person name="O'Donnell K."/>
            <person name="Pangilinan J."/>
            <person name="Reynolds N."/>
            <person name="Sandor L."/>
            <person name="Smith M.W."/>
            <person name="Tsang A."/>
            <person name="Grigoriev I.V."/>
            <person name="Stajich J.E."/>
            <person name="Spatafora J.W."/>
        </authorList>
    </citation>
    <scope>NUCLEOTIDE SEQUENCE</scope>
    <source>
        <strain evidence="14">RSA 2281</strain>
    </source>
</reference>
<dbReference type="GO" id="GO:0008466">
    <property type="term" value="F:glycogenin glucosyltransferase activity"/>
    <property type="evidence" value="ECO:0007669"/>
    <property type="project" value="UniProtKB-EC"/>
</dbReference>
<evidence type="ECO:0000256" key="2">
    <source>
        <dbReference type="ARBA" id="ARBA00004496"/>
    </source>
</evidence>
<dbReference type="GO" id="GO:0005978">
    <property type="term" value="P:glycogen biosynthetic process"/>
    <property type="evidence" value="ECO:0007669"/>
    <property type="project" value="UniProtKB-KW"/>
</dbReference>
<dbReference type="InterPro" id="IPR029044">
    <property type="entry name" value="Nucleotide-diphossugar_trans"/>
</dbReference>
<gene>
    <name evidence="14" type="ORF">BDA99DRAFT_515607</name>
</gene>
<dbReference type="FunFam" id="3.90.550.10:FF:000092">
    <property type="entry name" value="Glycogenin 2"/>
    <property type="match status" value="1"/>
</dbReference>
<evidence type="ECO:0000313" key="15">
    <source>
        <dbReference type="Proteomes" id="UP001209540"/>
    </source>
</evidence>
<keyword evidence="6" id="KW-0320">Glycogen biosynthesis</keyword>